<keyword evidence="3" id="KW-1185">Reference proteome</keyword>
<evidence type="ECO:0000259" key="1">
    <source>
        <dbReference type="Pfam" id="PF12697"/>
    </source>
</evidence>
<proteinExistence type="predicted"/>
<dbReference type="GO" id="GO:0016787">
    <property type="term" value="F:hydrolase activity"/>
    <property type="evidence" value="ECO:0007669"/>
    <property type="project" value="UniProtKB-KW"/>
</dbReference>
<evidence type="ECO:0000313" key="3">
    <source>
        <dbReference type="Proteomes" id="UP000325516"/>
    </source>
</evidence>
<evidence type="ECO:0000313" key="2">
    <source>
        <dbReference type="EMBL" id="QEW04946.1"/>
    </source>
</evidence>
<dbReference type="InterPro" id="IPR029058">
    <property type="entry name" value="AB_hydrolase_fold"/>
</dbReference>
<keyword evidence="2" id="KW-0378">Hydrolase</keyword>
<gene>
    <name evidence="2" type="ORF">F6J85_14445</name>
</gene>
<accession>A0A5J6L997</accession>
<dbReference type="Proteomes" id="UP000325516">
    <property type="component" value="Chromosome"/>
</dbReference>
<dbReference type="Gene3D" id="3.40.50.1820">
    <property type="entry name" value="alpha/beta hydrolase"/>
    <property type="match status" value="1"/>
</dbReference>
<dbReference type="PANTHER" id="PTHR43689:SF8">
    <property type="entry name" value="ALPHA_BETA-HYDROLASES SUPERFAMILY PROTEIN"/>
    <property type="match status" value="1"/>
</dbReference>
<reference evidence="3" key="1">
    <citation type="submission" date="2019-09" db="EMBL/GenBank/DDBJ databases">
        <title>Mumia zhuanghuii sp. nov. isolated from the intestinal contents of plateau pika (Ochotona curzoniae) in the Qinghai-Tibet plateau of China.</title>
        <authorList>
            <person name="Tian Z."/>
        </authorList>
    </citation>
    <scope>NUCLEOTIDE SEQUENCE [LARGE SCALE GENOMIC DNA]</scope>
    <source>
        <strain evidence="3">L-031</strain>
    </source>
</reference>
<dbReference type="KEGG" id="mlz:F6J85_14445"/>
<sequence length="209" mass="23038">MGRTVFADAAGLLRRHGRVIAIDLPGYGEAPEPARTPAIERLADLVAAFIVERVPGRVVLVGHSMGTQVAIEVAARHPGTVSRLVLAAPTVDARARRALPQMWRLLRDLTDEHPKVILAGAREYLRAGPWLRRKFRAMLAHAPEDSLDRVRVPVLVLRGEEDPVSPRGWCRFIAESLPDGRLEEIPDRGHETMIRDAAPAVARILLFAS</sequence>
<dbReference type="Pfam" id="PF12697">
    <property type="entry name" value="Abhydrolase_6"/>
    <property type="match status" value="1"/>
</dbReference>
<dbReference type="AlphaFoldDB" id="A0A5J6L997"/>
<protein>
    <submittedName>
        <fullName evidence="2">Alpha/beta fold hydrolase</fullName>
    </submittedName>
</protein>
<dbReference type="PANTHER" id="PTHR43689">
    <property type="entry name" value="HYDROLASE"/>
    <property type="match status" value="1"/>
</dbReference>
<dbReference type="PRINTS" id="PR00111">
    <property type="entry name" value="ABHYDROLASE"/>
</dbReference>
<dbReference type="InterPro" id="IPR000073">
    <property type="entry name" value="AB_hydrolase_1"/>
</dbReference>
<feature type="domain" description="AB hydrolase-1" evidence="1">
    <location>
        <begin position="11"/>
        <end position="202"/>
    </location>
</feature>
<organism evidence="2 3">
    <name type="scientific">Microbacterium lushaniae</name>
    <dbReference type="NCBI Taxonomy" id="2614639"/>
    <lineage>
        <taxon>Bacteria</taxon>
        <taxon>Bacillati</taxon>
        <taxon>Actinomycetota</taxon>
        <taxon>Actinomycetes</taxon>
        <taxon>Micrococcales</taxon>
        <taxon>Microbacteriaceae</taxon>
        <taxon>Microbacterium</taxon>
    </lineage>
</organism>
<dbReference type="SUPFAM" id="SSF53474">
    <property type="entry name" value="alpha/beta-Hydrolases"/>
    <property type="match status" value="1"/>
</dbReference>
<dbReference type="EMBL" id="CP044232">
    <property type="protein sequence ID" value="QEW04946.1"/>
    <property type="molecule type" value="Genomic_DNA"/>
</dbReference>
<name>A0A5J6L997_9MICO</name>